<dbReference type="CDD" id="cd04670">
    <property type="entry name" value="NUDIX_ASFGF2_Nudt6"/>
    <property type="match status" value="1"/>
</dbReference>
<reference evidence="5 6" key="1">
    <citation type="journal article" date="2020" name="bioRxiv">
        <title>Sequence and annotation of 42 cannabis genomes reveals extensive copy number variation in cannabinoid synthesis and pathogen resistance genes.</title>
        <authorList>
            <person name="Mckernan K.J."/>
            <person name="Helbert Y."/>
            <person name="Kane L.T."/>
            <person name="Ebling H."/>
            <person name="Zhang L."/>
            <person name="Liu B."/>
            <person name="Eaton Z."/>
            <person name="Mclaughlin S."/>
            <person name="Kingan S."/>
            <person name="Baybayan P."/>
            <person name="Concepcion G."/>
            <person name="Jordan M."/>
            <person name="Riva A."/>
            <person name="Barbazuk W."/>
            <person name="Harkins T."/>
        </authorList>
    </citation>
    <scope>NUCLEOTIDE SEQUENCE [LARGE SCALE GENOMIC DNA]</scope>
    <source>
        <strain evidence="6">cv. Jamaican Lion 4</strain>
        <tissue evidence="5">Leaf</tissue>
    </source>
</reference>
<dbReference type="GO" id="GO:0051287">
    <property type="term" value="F:NAD binding"/>
    <property type="evidence" value="ECO:0007669"/>
    <property type="project" value="TreeGrafter"/>
</dbReference>
<dbReference type="InterPro" id="IPR020084">
    <property type="entry name" value="NUDIX_hydrolase_CS"/>
</dbReference>
<dbReference type="Pfam" id="PF18290">
    <property type="entry name" value="Nudix_hydro"/>
    <property type="match status" value="1"/>
</dbReference>
<evidence type="ECO:0000256" key="1">
    <source>
        <dbReference type="ARBA" id="ARBA00005582"/>
    </source>
</evidence>
<dbReference type="EMBL" id="JAATIP010000132">
    <property type="protein sequence ID" value="KAF4368802.1"/>
    <property type="molecule type" value="Genomic_DNA"/>
</dbReference>
<dbReference type="GO" id="GO:0047631">
    <property type="term" value="F:ADP-ribose diphosphatase activity"/>
    <property type="evidence" value="ECO:0007669"/>
    <property type="project" value="TreeGrafter"/>
</dbReference>
<feature type="domain" description="Nudix hydrolase" evidence="4">
    <location>
        <begin position="106"/>
        <end position="252"/>
    </location>
</feature>
<dbReference type="InterPro" id="IPR003293">
    <property type="entry name" value="Nudix_hydrolase6-like"/>
</dbReference>
<dbReference type="Proteomes" id="UP000525078">
    <property type="component" value="Unassembled WGS sequence"/>
</dbReference>
<dbReference type="Gene3D" id="3.40.630.30">
    <property type="match status" value="1"/>
</dbReference>
<dbReference type="FunFam" id="3.40.630.30:FF:000016">
    <property type="entry name" value="nudix hydrolase 2"/>
    <property type="match status" value="1"/>
</dbReference>
<dbReference type="PROSITE" id="PS51462">
    <property type="entry name" value="NUDIX"/>
    <property type="match status" value="1"/>
</dbReference>
<keyword evidence="3" id="KW-0378">Hydrolase</keyword>
<protein>
    <recommendedName>
        <fullName evidence="4">Nudix hydrolase domain-containing protein</fullName>
    </recommendedName>
</protein>
<gene>
    <name evidence="5" type="ORF">F8388_021414</name>
</gene>
<keyword evidence="2" id="KW-0479">Metal-binding</keyword>
<dbReference type="GO" id="GO:0046872">
    <property type="term" value="F:metal ion binding"/>
    <property type="evidence" value="ECO:0007669"/>
    <property type="project" value="UniProtKB-KW"/>
</dbReference>
<dbReference type="GO" id="GO:0035529">
    <property type="term" value="F:NADH pyrophosphatase activity"/>
    <property type="evidence" value="ECO:0007669"/>
    <property type="project" value="TreeGrafter"/>
</dbReference>
<dbReference type="PROSITE" id="PS00893">
    <property type="entry name" value="NUDIX_BOX"/>
    <property type="match status" value="1"/>
</dbReference>
<dbReference type="Pfam" id="PF00293">
    <property type="entry name" value="NUDIX"/>
    <property type="match status" value="1"/>
</dbReference>
<evidence type="ECO:0000313" key="5">
    <source>
        <dbReference type="EMBL" id="KAF4368802.1"/>
    </source>
</evidence>
<dbReference type="InterPro" id="IPR040618">
    <property type="entry name" value="Pre-Nudix"/>
</dbReference>
<evidence type="ECO:0000313" key="6">
    <source>
        <dbReference type="Proteomes" id="UP000525078"/>
    </source>
</evidence>
<dbReference type="SUPFAM" id="SSF55811">
    <property type="entry name" value="Nudix"/>
    <property type="match status" value="1"/>
</dbReference>
<dbReference type="FunFam" id="3.90.79.10:FF:000015">
    <property type="entry name" value="Nudix hydrolase 8"/>
    <property type="match status" value="1"/>
</dbReference>
<dbReference type="PANTHER" id="PTHR13994">
    <property type="entry name" value="NUDIX HYDROLASE RELATED"/>
    <property type="match status" value="1"/>
</dbReference>
<proteinExistence type="inferred from homology"/>
<sequence length="288" mass="33481">MALEQIAEVVQNEKLLDAIEDEFNGVIVEVNEPMDPKLFHSKLKTSVSHWRQQGKKGVWIKLPIKLVSLVEPAVNEGFWYHHAEPTYIMLVYWIPKSGNTIPANATHRVSIGAFVMNQKREVLVVKEKIGKTLKGMWKFPTGTADEGEDVCDAAVREVKEETGIDTEFVEILSFKYGWVYNKKYEFIYDRQSHKALFGKSEIFFVCILRPKSFDIQIQELEIEAAMWMPLEEYITQKYVQSNEFMKDITEKYKEKVDLDEVHTEFSIIKKKFTQNFLLSLRALVSSLK</sequence>
<dbReference type="AlphaFoldDB" id="A0A7J6FDN3"/>
<evidence type="ECO:0000256" key="2">
    <source>
        <dbReference type="ARBA" id="ARBA00022723"/>
    </source>
</evidence>
<dbReference type="InterPro" id="IPR000086">
    <property type="entry name" value="NUDIX_hydrolase_dom"/>
</dbReference>
<organism evidence="5 6">
    <name type="scientific">Cannabis sativa</name>
    <name type="common">Hemp</name>
    <name type="synonym">Marijuana</name>
    <dbReference type="NCBI Taxonomy" id="3483"/>
    <lineage>
        <taxon>Eukaryota</taxon>
        <taxon>Viridiplantae</taxon>
        <taxon>Streptophyta</taxon>
        <taxon>Embryophyta</taxon>
        <taxon>Tracheophyta</taxon>
        <taxon>Spermatophyta</taxon>
        <taxon>Magnoliopsida</taxon>
        <taxon>eudicotyledons</taxon>
        <taxon>Gunneridae</taxon>
        <taxon>Pentapetalae</taxon>
        <taxon>rosids</taxon>
        <taxon>fabids</taxon>
        <taxon>Rosales</taxon>
        <taxon>Cannabaceae</taxon>
        <taxon>Cannabis</taxon>
    </lineage>
</organism>
<dbReference type="PANTHER" id="PTHR13994:SF29">
    <property type="entry name" value="NUDIX HYDROLASE 2"/>
    <property type="match status" value="1"/>
</dbReference>
<evidence type="ECO:0000256" key="3">
    <source>
        <dbReference type="ARBA" id="ARBA00022801"/>
    </source>
</evidence>
<accession>A0A7J6FDN3</accession>
<dbReference type="InterPro" id="IPR015797">
    <property type="entry name" value="NUDIX_hydrolase-like_dom_sf"/>
</dbReference>
<evidence type="ECO:0000259" key="4">
    <source>
        <dbReference type="PROSITE" id="PS51462"/>
    </source>
</evidence>
<comment type="similarity">
    <text evidence="1">Belongs to the Nudix hydrolase family.</text>
</comment>
<dbReference type="Gene3D" id="3.90.79.10">
    <property type="entry name" value="Nucleoside Triphosphate Pyrophosphohydrolase"/>
    <property type="match status" value="1"/>
</dbReference>
<name>A0A7J6FDN3_CANSA</name>
<comment type="caution">
    <text evidence="5">The sequence shown here is derived from an EMBL/GenBank/DDBJ whole genome shotgun (WGS) entry which is preliminary data.</text>
</comment>